<evidence type="ECO:0000259" key="2">
    <source>
        <dbReference type="Pfam" id="PF08241"/>
    </source>
</evidence>
<dbReference type="InterPro" id="IPR013216">
    <property type="entry name" value="Methyltransf_11"/>
</dbReference>
<protein>
    <recommendedName>
        <fullName evidence="2">Methyltransferase type 11 domain-containing protein</fullName>
    </recommendedName>
</protein>
<dbReference type="GO" id="GO:0008757">
    <property type="term" value="F:S-adenosylmethionine-dependent methyltransferase activity"/>
    <property type="evidence" value="ECO:0007669"/>
    <property type="project" value="InterPro"/>
</dbReference>
<feature type="region of interest" description="Disordered" evidence="1">
    <location>
        <begin position="1"/>
        <end position="84"/>
    </location>
</feature>
<organism evidence="3 4">
    <name type="scientific">Ostreobium quekettii</name>
    <dbReference type="NCBI Taxonomy" id="121088"/>
    <lineage>
        <taxon>Eukaryota</taxon>
        <taxon>Viridiplantae</taxon>
        <taxon>Chlorophyta</taxon>
        <taxon>core chlorophytes</taxon>
        <taxon>Ulvophyceae</taxon>
        <taxon>TCBD clade</taxon>
        <taxon>Bryopsidales</taxon>
        <taxon>Ostreobineae</taxon>
        <taxon>Ostreobiaceae</taxon>
        <taxon>Ostreobium</taxon>
    </lineage>
</organism>
<dbReference type="Gene3D" id="3.40.50.150">
    <property type="entry name" value="Vaccinia Virus protein VP39"/>
    <property type="match status" value="1"/>
</dbReference>
<dbReference type="InterPro" id="IPR029063">
    <property type="entry name" value="SAM-dependent_MTases_sf"/>
</dbReference>
<keyword evidence="4" id="KW-1185">Reference proteome</keyword>
<accession>A0A8S1J3M3</accession>
<feature type="compositionally biased region" description="Acidic residues" evidence="1">
    <location>
        <begin position="66"/>
        <end position="75"/>
    </location>
</feature>
<evidence type="ECO:0000313" key="3">
    <source>
        <dbReference type="EMBL" id="CAD7700590.1"/>
    </source>
</evidence>
<evidence type="ECO:0000256" key="1">
    <source>
        <dbReference type="SAM" id="MobiDB-lite"/>
    </source>
</evidence>
<name>A0A8S1J3M3_9CHLO</name>
<dbReference type="SUPFAM" id="SSF53335">
    <property type="entry name" value="S-adenosyl-L-methionine-dependent methyltransferases"/>
    <property type="match status" value="1"/>
</dbReference>
<dbReference type="EMBL" id="CAJHUC010001303">
    <property type="protein sequence ID" value="CAD7700590.1"/>
    <property type="molecule type" value="Genomic_DNA"/>
</dbReference>
<dbReference type="PANTHER" id="PTHR43036:SF2">
    <property type="entry name" value="OS04G0481300 PROTEIN"/>
    <property type="match status" value="1"/>
</dbReference>
<dbReference type="PANTHER" id="PTHR43036">
    <property type="entry name" value="OSJNBB0011N17.9 PROTEIN"/>
    <property type="match status" value="1"/>
</dbReference>
<dbReference type="Proteomes" id="UP000708148">
    <property type="component" value="Unassembled WGS sequence"/>
</dbReference>
<dbReference type="OrthoDB" id="542383at2759"/>
<reference evidence="3" key="1">
    <citation type="submission" date="2020-12" db="EMBL/GenBank/DDBJ databases">
        <authorList>
            <person name="Iha C."/>
        </authorList>
    </citation>
    <scope>NUCLEOTIDE SEQUENCE</scope>
</reference>
<dbReference type="AlphaFoldDB" id="A0A8S1J3M3"/>
<dbReference type="CDD" id="cd02440">
    <property type="entry name" value="AdoMet_MTases"/>
    <property type="match status" value="1"/>
</dbReference>
<sequence>MAFTPSQLALRRAPLPGEAGDPEVAAPRSRPHRGVPGRWQCPGRRGGGSRQARGVGRTVRARQDDSEFAADDGDAGDSATGDDRLNQESVWTSVMSLSQDIDLGGVLTAEERTRQDEQNDSIFYSRPRLVRYVDEGFCNRLKGWYGEHLHPGDYVLDLCSSDDSHLPCALELAAVEGHGMCQGELAANPALTGYFIQDLNNDPTLPLPNDKFDAVLCCMGLQYLVYPEKVLSEVRRVLKPGGKVLVSFSSHWFPEKTVTAWLERTLEQQVELVKSLLDSAGFEDTRSIVWIPEDEAPSLVSDSIVEATVDGELQVVSSVSGEDDDGLLDVASLAHEEDAVTMEEMLSQPRTEDHCPDPFCAVLGVCPQMPDGGSNESSLPGSVAFSEASELAELSASARVLDEMELWEGKEVGMQTLERWATVYGMLCQEAEALGIPKDAVPRIEGDLTFSSLREKRDLLRGMMASFRSSGL</sequence>
<feature type="domain" description="Methyltransferase type 11" evidence="2">
    <location>
        <begin position="204"/>
        <end position="245"/>
    </location>
</feature>
<evidence type="ECO:0000313" key="4">
    <source>
        <dbReference type="Proteomes" id="UP000708148"/>
    </source>
</evidence>
<proteinExistence type="predicted"/>
<gene>
    <name evidence="3" type="ORF">OSTQU699_LOCUS5949</name>
</gene>
<dbReference type="Pfam" id="PF08241">
    <property type="entry name" value="Methyltransf_11"/>
    <property type="match status" value="1"/>
</dbReference>
<comment type="caution">
    <text evidence="3">The sequence shown here is derived from an EMBL/GenBank/DDBJ whole genome shotgun (WGS) entry which is preliminary data.</text>
</comment>